<accession>A0A2I0VB73</accession>
<name>A0A2I0VB73_9ASPA</name>
<keyword evidence="2" id="KW-1185">Reference proteome</keyword>
<evidence type="ECO:0000313" key="2">
    <source>
        <dbReference type="Proteomes" id="UP000233837"/>
    </source>
</evidence>
<dbReference type="CDD" id="cd09272">
    <property type="entry name" value="RNase_HI_RT_Ty1"/>
    <property type="match status" value="1"/>
</dbReference>
<dbReference type="EMBL" id="KZ503900">
    <property type="protein sequence ID" value="PKU60661.1"/>
    <property type="molecule type" value="Genomic_DNA"/>
</dbReference>
<gene>
    <name evidence="1" type="ORF">MA16_Dca020434</name>
</gene>
<dbReference type="PANTHER" id="PTHR11439">
    <property type="entry name" value="GAG-POL-RELATED RETROTRANSPOSON"/>
    <property type="match status" value="1"/>
</dbReference>
<dbReference type="SUPFAM" id="SSF56672">
    <property type="entry name" value="DNA/RNA polymerases"/>
    <property type="match status" value="1"/>
</dbReference>
<dbReference type="InterPro" id="IPR043502">
    <property type="entry name" value="DNA/RNA_pol_sf"/>
</dbReference>
<dbReference type="AlphaFoldDB" id="A0A2I0VB73"/>
<sequence>MSMKRSTKEPNTTLFSDPHLYRKLAGSFQYLSITRPDIAFTTNYICQRMHQPTINDYQVLKRLLCYLQGTTHLGIPIEPDDLQLRAFVDADWASDSTDRRSIYGYCAFLGATIISWSAKKQETVAKSSTEAEYRSVSAASSEVLWLRRLLAEFHIPQTSPTTIYYDNTSAIALAHNPVFHAHTKHIEIDYHFIINHIAKGDLNISHISSIDQIADILTKPLPEDRFILLRHKLTICSKEA</sequence>
<dbReference type="PANTHER" id="PTHR11439:SF524">
    <property type="entry name" value="RNA-DIRECTED DNA POLYMERASE, PROTEIN KINASE RLK-PELLE-DLSV FAMILY"/>
    <property type="match status" value="1"/>
</dbReference>
<proteinExistence type="predicted"/>
<evidence type="ECO:0000313" key="1">
    <source>
        <dbReference type="EMBL" id="PKU60661.1"/>
    </source>
</evidence>
<dbReference type="Proteomes" id="UP000233837">
    <property type="component" value="Unassembled WGS sequence"/>
</dbReference>
<protein>
    <submittedName>
        <fullName evidence="1">Putative mitochondrial protein</fullName>
    </submittedName>
</protein>
<reference evidence="1 2" key="2">
    <citation type="journal article" date="2017" name="Nature">
        <title>The Apostasia genome and the evolution of orchids.</title>
        <authorList>
            <person name="Zhang G.Q."/>
            <person name="Liu K.W."/>
            <person name="Li Z."/>
            <person name="Lohaus R."/>
            <person name="Hsiao Y.Y."/>
            <person name="Niu S.C."/>
            <person name="Wang J.Y."/>
            <person name="Lin Y.C."/>
            <person name="Xu Q."/>
            <person name="Chen L.J."/>
            <person name="Yoshida K."/>
            <person name="Fujiwara S."/>
            <person name="Wang Z.W."/>
            <person name="Zhang Y.Q."/>
            <person name="Mitsuda N."/>
            <person name="Wang M."/>
            <person name="Liu G.H."/>
            <person name="Pecoraro L."/>
            <person name="Huang H.X."/>
            <person name="Xiao X.J."/>
            <person name="Lin M."/>
            <person name="Wu X.Y."/>
            <person name="Wu W.L."/>
            <person name="Chen Y.Y."/>
            <person name="Chang S.B."/>
            <person name="Sakamoto S."/>
            <person name="Ohme-Takagi M."/>
            <person name="Yagi M."/>
            <person name="Zeng S.J."/>
            <person name="Shen C.Y."/>
            <person name="Yeh C.M."/>
            <person name="Luo Y.B."/>
            <person name="Tsai W.C."/>
            <person name="Van de Peer Y."/>
            <person name="Liu Z.J."/>
        </authorList>
    </citation>
    <scope>NUCLEOTIDE SEQUENCE [LARGE SCALE GENOMIC DNA]</scope>
    <source>
        <tissue evidence="1">The whole plant</tissue>
    </source>
</reference>
<reference evidence="1 2" key="1">
    <citation type="journal article" date="2016" name="Sci. Rep.">
        <title>The Dendrobium catenatum Lindl. genome sequence provides insights into polysaccharide synthase, floral development and adaptive evolution.</title>
        <authorList>
            <person name="Zhang G.Q."/>
            <person name="Xu Q."/>
            <person name="Bian C."/>
            <person name="Tsai W.C."/>
            <person name="Yeh C.M."/>
            <person name="Liu K.W."/>
            <person name="Yoshida K."/>
            <person name="Zhang L.S."/>
            <person name="Chang S.B."/>
            <person name="Chen F."/>
            <person name="Shi Y."/>
            <person name="Su Y.Y."/>
            <person name="Zhang Y.Q."/>
            <person name="Chen L.J."/>
            <person name="Yin Y."/>
            <person name="Lin M."/>
            <person name="Huang H."/>
            <person name="Deng H."/>
            <person name="Wang Z.W."/>
            <person name="Zhu S.L."/>
            <person name="Zhao X."/>
            <person name="Deng C."/>
            <person name="Niu S.C."/>
            <person name="Huang J."/>
            <person name="Wang M."/>
            <person name="Liu G.H."/>
            <person name="Yang H.J."/>
            <person name="Xiao X.J."/>
            <person name="Hsiao Y.Y."/>
            <person name="Wu W.L."/>
            <person name="Chen Y.Y."/>
            <person name="Mitsuda N."/>
            <person name="Ohme-Takagi M."/>
            <person name="Luo Y.B."/>
            <person name="Van de Peer Y."/>
            <person name="Liu Z.J."/>
        </authorList>
    </citation>
    <scope>NUCLEOTIDE SEQUENCE [LARGE SCALE GENOMIC DNA]</scope>
    <source>
        <tissue evidence="1">The whole plant</tissue>
    </source>
</reference>
<organism evidence="1 2">
    <name type="scientific">Dendrobium catenatum</name>
    <dbReference type="NCBI Taxonomy" id="906689"/>
    <lineage>
        <taxon>Eukaryota</taxon>
        <taxon>Viridiplantae</taxon>
        <taxon>Streptophyta</taxon>
        <taxon>Embryophyta</taxon>
        <taxon>Tracheophyta</taxon>
        <taxon>Spermatophyta</taxon>
        <taxon>Magnoliopsida</taxon>
        <taxon>Liliopsida</taxon>
        <taxon>Asparagales</taxon>
        <taxon>Orchidaceae</taxon>
        <taxon>Epidendroideae</taxon>
        <taxon>Malaxideae</taxon>
        <taxon>Dendrobiinae</taxon>
        <taxon>Dendrobium</taxon>
    </lineage>
</organism>